<name>A0A7C6A7Y2_UNCW3</name>
<gene>
    <name evidence="1" type="ORF">ENW73_00365</name>
</gene>
<proteinExistence type="predicted"/>
<dbReference type="PROSITE" id="PS51257">
    <property type="entry name" value="PROKAR_LIPOPROTEIN"/>
    <property type="match status" value="1"/>
</dbReference>
<dbReference type="EMBL" id="DTLI01000014">
    <property type="protein sequence ID" value="HHS51307.1"/>
    <property type="molecule type" value="Genomic_DNA"/>
</dbReference>
<sequence>MLVHGHRKLSASVRLARRKPSILFISLIIVILLSCTSKVVKPPIPKDIAPAEIPKFAFTQLKNQKSFQFYLRFKTDFPTLTEAEFKGKVVLPDQEERTGVWHRSGEKFLERIKGIGNFQYEGKNDKWEIHPRGEESNILIPIERILLFSEFELKSKDSRALVFTFQPNLIFLDPTQSKRMNGLLTINSSHLLPLRIAVSDSAKTAFWEIQFFNFNRQNKISFPFTPKVIIQLIADSKIDNKTKAILLDRFQQLGFRVKVRTYAADLGPRLEIQSEKDIAETQLNLIISQGKVEIYSGEWLAVLDEKTSDPEQIRYFQFKPVKLSELIFTNPAIERASANLDQGPEPILELYLKAKLQPPDKEKLVFLLLDNEIIGYTQVLENQLIDRMQFKAIGDVLKVKTIAAVINSGMMKPTLKLLAKKEI</sequence>
<comment type="caution">
    <text evidence="1">The sequence shown here is derived from an EMBL/GenBank/DDBJ whole genome shotgun (WGS) entry which is preliminary data.</text>
</comment>
<accession>A0A7C6A7Y2</accession>
<protein>
    <submittedName>
        <fullName evidence="1">Uncharacterized protein</fullName>
    </submittedName>
</protein>
<evidence type="ECO:0000313" key="1">
    <source>
        <dbReference type="EMBL" id="HHS51307.1"/>
    </source>
</evidence>
<reference evidence="1" key="1">
    <citation type="journal article" date="2020" name="mSystems">
        <title>Genome- and Community-Level Interaction Insights into Carbon Utilization and Element Cycling Functions of Hydrothermarchaeota in Hydrothermal Sediment.</title>
        <authorList>
            <person name="Zhou Z."/>
            <person name="Liu Y."/>
            <person name="Xu W."/>
            <person name="Pan J."/>
            <person name="Luo Z.H."/>
            <person name="Li M."/>
        </authorList>
    </citation>
    <scope>NUCLEOTIDE SEQUENCE [LARGE SCALE GENOMIC DNA]</scope>
    <source>
        <strain evidence="1">SpSt-876</strain>
    </source>
</reference>
<dbReference type="AlphaFoldDB" id="A0A7C6A7Y2"/>
<organism evidence="1">
    <name type="scientific">candidate division WOR-3 bacterium</name>
    <dbReference type="NCBI Taxonomy" id="2052148"/>
    <lineage>
        <taxon>Bacteria</taxon>
        <taxon>Bacteria division WOR-3</taxon>
    </lineage>
</organism>